<feature type="domain" description="Methyltransferase type 11" evidence="1">
    <location>
        <begin position="54"/>
        <end position="148"/>
    </location>
</feature>
<proteinExistence type="predicted"/>
<keyword evidence="2" id="KW-0808">Transferase</keyword>
<comment type="caution">
    <text evidence="2">The sequence shown here is derived from an EMBL/GenBank/DDBJ whole genome shotgun (WGS) entry which is preliminary data.</text>
</comment>
<dbReference type="AlphaFoldDB" id="A0A7J9UX26"/>
<dbReference type="SUPFAM" id="SSF53335">
    <property type="entry name" value="S-adenosyl-L-methionine-dependent methyltransferases"/>
    <property type="match status" value="1"/>
</dbReference>
<dbReference type="Proteomes" id="UP000429644">
    <property type="component" value="Unassembled WGS sequence"/>
</dbReference>
<evidence type="ECO:0000259" key="1">
    <source>
        <dbReference type="Pfam" id="PF08241"/>
    </source>
</evidence>
<accession>A0A7J9UX26</accession>
<dbReference type="EMBL" id="WHPD01002358">
    <property type="protein sequence ID" value="MPV89181.1"/>
    <property type="molecule type" value="Genomic_DNA"/>
</dbReference>
<dbReference type="PANTHER" id="PTHR43591:SF24">
    <property type="entry name" value="2-METHOXY-6-POLYPRENYL-1,4-BENZOQUINOL METHYLASE, MITOCHONDRIAL"/>
    <property type="match status" value="1"/>
</dbReference>
<dbReference type="InterPro" id="IPR029063">
    <property type="entry name" value="SAM-dependent_MTases_sf"/>
</dbReference>
<reference evidence="2 3" key="1">
    <citation type="submission" date="2019-10" db="EMBL/GenBank/DDBJ databases">
        <title>Georgenia wutianyii sp. nov. and Georgenia yuyongxinii sp. nov. isolated from plateau pika (Ochotona curzoniae) in the Qinghai-Tibet plateau of China.</title>
        <authorList>
            <person name="Tian Z."/>
        </authorList>
    </citation>
    <scope>NUCLEOTIDE SEQUENCE [LARGE SCALE GENOMIC DNA]</scope>
    <source>
        <strain evidence="2 3">JCM 15130</strain>
    </source>
</reference>
<evidence type="ECO:0000313" key="2">
    <source>
        <dbReference type="EMBL" id="MPV89181.1"/>
    </source>
</evidence>
<dbReference type="PANTHER" id="PTHR43591">
    <property type="entry name" value="METHYLTRANSFERASE"/>
    <property type="match status" value="1"/>
</dbReference>
<dbReference type="Gene3D" id="3.40.50.150">
    <property type="entry name" value="Vaccinia Virus protein VP39"/>
    <property type="match status" value="1"/>
</dbReference>
<dbReference type="RefSeq" id="WP_152231878.1">
    <property type="nucleotide sequence ID" value="NZ_BAAAOT010000017.1"/>
</dbReference>
<keyword evidence="2" id="KW-0489">Methyltransferase</keyword>
<gene>
    <name evidence="2" type="ORF">GB882_10930</name>
</gene>
<dbReference type="Pfam" id="PF08241">
    <property type="entry name" value="Methyltransf_11"/>
    <property type="match status" value="1"/>
</dbReference>
<protein>
    <submittedName>
        <fullName evidence="2">Methyltransferase domain-containing protein</fullName>
    </submittedName>
</protein>
<sequence>MSQLTADDTDRALKAKHAAMWALGDYPSVATEVIPQLGQALVDAAGVRPGDRVLDVAAGSGNAALPAARTGAEVVATDLTPELLAAGRHQAEREGLALAWRQADAEALPFPDASFDVALSCVGVMFAPHHQRVADELVRVVRPGGTIALASWTPAGFIGQMFATMKPYAPPPPPGAQPPPLWGDEDHVRELLAGRASTVVSERRGLLVDRFAAPEEFREYFKARYGPTIAVYRALDEERSAQLDGALDELARRFGLGDGASPSATGAGVTDADGAGAHAMEWEYLLVTATVLGGRRE</sequence>
<dbReference type="GO" id="GO:0032259">
    <property type="term" value="P:methylation"/>
    <property type="evidence" value="ECO:0007669"/>
    <property type="project" value="UniProtKB-KW"/>
</dbReference>
<organism evidence="2 3">
    <name type="scientific">Georgenia ruanii</name>
    <dbReference type="NCBI Taxonomy" id="348442"/>
    <lineage>
        <taxon>Bacteria</taxon>
        <taxon>Bacillati</taxon>
        <taxon>Actinomycetota</taxon>
        <taxon>Actinomycetes</taxon>
        <taxon>Micrococcales</taxon>
        <taxon>Bogoriellaceae</taxon>
        <taxon>Georgenia</taxon>
    </lineage>
</organism>
<dbReference type="CDD" id="cd02440">
    <property type="entry name" value="AdoMet_MTases"/>
    <property type="match status" value="1"/>
</dbReference>
<dbReference type="OrthoDB" id="9795634at2"/>
<dbReference type="InterPro" id="IPR013216">
    <property type="entry name" value="Methyltransf_11"/>
</dbReference>
<dbReference type="GO" id="GO:0008757">
    <property type="term" value="F:S-adenosylmethionine-dependent methyltransferase activity"/>
    <property type="evidence" value="ECO:0007669"/>
    <property type="project" value="InterPro"/>
</dbReference>
<name>A0A7J9UX26_9MICO</name>
<evidence type="ECO:0000313" key="3">
    <source>
        <dbReference type="Proteomes" id="UP000429644"/>
    </source>
</evidence>
<keyword evidence="3" id="KW-1185">Reference proteome</keyword>